<dbReference type="InterPro" id="IPR011335">
    <property type="entry name" value="Restrct_endonuc-II-like"/>
</dbReference>
<dbReference type="AlphaFoldDB" id="A0AAU0PXX7"/>
<sequence>MTFKPAYVVDEPPRPGTDDWRRYITASKVPAILGLSPWQSQYALWHEMKGLLDPTPPDTKSDMFLWGHMAEESLAQWWKAKNPGWKLNQYHGRGEDRTAEVAYTNPQLDFPNMATLDRRGVRGQRFCIIECKTTSDLSNWGRPDEEGSVPIYYQAQVMFQMLVSEIHTAYVVVTGYRCPEIHHVTWDEDLAAMITARCYEWHKSLASDTPPDLDDTVATYEAVRGLHPNIDPEGVVQVSTEEATLLLDAVEDKAAATRRERFHRAKLLDQMGDAKKALVGDQTLAVRSPGRGDAVTLRVNKKVNLAA</sequence>
<evidence type="ECO:0000313" key="3">
    <source>
        <dbReference type="Proteomes" id="UP001174314"/>
    </source>
</evidence>
<gene>
    <name evidence="2" type="ORF">Q0N40_07495</name>
</gene>
<dbReference type="InterPro" id="IPR019080">
    <property type="entry name" value="YqaJ_viral_recombinase"/>
</dbReference>
<dbReference type="KEGG" id="cpsk:Q0N40_07495"/>
<accession>A0AAU0PXX7</accession>
<dbReference type="Gene3D" id="3.90.320.10">
    <property type="match status" value="1"/>
</dbReference>
<protein>
    <submittedName>
        <fullName evidence="2">YqaJ viral recombinase family protein</fullName>
    </submittedName>
</protein>
<dbReference type="Pfam" id="PF09588">
    <property type="entry name" value="YqaJ"/>
    <property type="match status" value="1"/>
</dbReference>
<dbReference type="InterPro" id="IPR011604">
    <property type="entry name" value="PDDEXK-like_dom_sf"/>
</dbReference>
<proteinExistence type="predicted"/>
<dbReference type="EMBL" id="CP137757">
    <property type="protein sequence ID" value="WPF24386.1"/>
    <property type="molecule type" value="Genomic_DNA"/>
</dbReference>
<organism evidence="2 3">
    <name type="scientific">Corynebacterium pseudokroppenstedtii</name>
    <dbReference type="NCBI Taxonomy" id="2804917"/>
    <lineage>
        <taxon>Bacteria</taxon>
        <taxon>Bacillati</taxon>
        <taxon>Actinomycetota</taxon>
        <taxon>Actinomycetes</taxon>
        <taxon>Mycobacteriales</taxon>
        <taxon>Corynebacteriaceae</taxon>
        <taxon>Corynebacterium</taxon>
    </lineage>
</organism>
<dbReference type="SUPFAM" id="SSF52980">
    <property type="entry name" value="Restriction endonuclease-like"/>
    <property type="match status" value="1"/>
</dbReference>
<keyword evidence="3" id="KW-1185">Reference proteome</keyword>
<reference evidence="2 3" key="1">
    <citation type="submission" date="2023-10" db="EMBL/GenBank/DDBJ databases">
        <title>complete genome sequence of Corynebacterium pseudokroppenstedtii P15-C1.</title>
        <authorList>
            <person name="Bruggemann H."/>
            <person name="Poehlein A."/>
        </authorList>
    </citation>
    <scope>NUCLEOTIDE SEQUENCE [LARGE SCALE GENOMIC DNA]</scope>
    <source>
        <strain evidence="2 3">P15_C1</strain>
    </source>
</reference>
<feature type="domain" description="YqaJ viral recombinase" evidence="1">
    <location>
        <begin position="21"/>
        <end position="166"/>
    </location>
</feature>
<evidence type="ECO:0000313" key="2">
    <source>
        <dbReference type="EMBL" id="WPF24386.1"/>
    </source>
</evidence>
<dbReference type="RefSeq" id="WP_236883080.1">
    <property type="nucleotide sequence ID" value="NZ_CP137757.1"/>
</dbReference>
<dbReference type="Proteomes" id="UP001174314">
    <property type="component" value="Chromosome"/>
</dbReference>
<evidence type="ECO:0000259" key="1">
    <source>
        <dbReference type="Pfam" id="PF09588"/>
    </source>
</evidence>
<name>A0AAU0PXX7_9CORY</name>